<evidence type="ECO:0000313" key="7">
    <source>
        <dbReference type="EMBL" id="SHM03645.1"/>
    </source>
</evidence>
<dbReference type="OrthoDB" id="9815205at2"/>
<dbReference type="PROSITE" id="PS51352">
    <property type="entry name" value="THIOREDOXIN_2"/>
    <property type="match status" value="1"/>
</dbReference>
<dbReference type="InterPro" id="IPR036249">
    <property type="entry name" value="Thioredoxin-like_sf"/>
</dbReference>
<dbReference type="Proteomes" id="UP000184420">
    <property type="component" value="Unassembled WGS sequence"/>
</dbReference>
<dbReference type="GO" id="GO:0030313">
    <property type="term" value="C:cell envelope"/>
    <property type="evidence" value="ECO:0007669"/>
    <property type="project" value="UniProtKB-SubCell"/>
</dbReference>
<dbReference type="InterPro" id="IPR017937">
    <property type="entry name" value="Thioredoxin_CS"/>
</dbReference>
<keyword evidence="2" id="KW-0201">Cytochrome c-type biogenesis</keyword>
<name>A0A1M7FI57_9BACT</name>
<evidence type="ECO:0000313" key="8">
    <source>
        <dbReference type="Proteomes" id="UP000184420"/>
    </source>
</evidence>
<proteinExistence type="predicted"/>
<keyword evidence="8" id="KW-1185">Reference proteome</keyword>
<dbReference type="EMBL" id="FRBL01000006">
    <property type="protein sequence ID" value="SHM03645.1"/>
    <property type="molecule type" value="Genomic_DNA"/>
</dbReference>
<evidence type="ECO:0000256" key="3">
    <source>
        <dbReference type="ARBA" id="ARBA00023157"/>
    </source>
</evidence>
<feature type="signal peptide" evidence="5">
    <location>
        <begin position="1"/>
        <end position="20"/>
    </location>
</feature>
<dbReference type="AlphaFoldDB" id="A0A1M7FI57"/>
<dbReference type="InterPro" id="IPR050553">
    <property type="entry name" value="Thioredoxin_ResA/DsbE_sf"/>
</dbReference>
<dbReference type="RefSeq" id="WP_073083104.1">
    <property type="nucleotide sequence ID" value="NZ_FRBL01000006.1"/>
</dbReference>
<dbReference type="SUPFAM" id="SSF52833">
    <property type="entry name" value="Thioredoxin-like"/>
    <property type="match status" value="1"/>
</dbReference>
<evidence type="ECO:0000256" key="5">
    <source>
        <dbReference type="SAM" id="SignalP"/>
    </source>
</evidence>
<dbReference type="CDD" id="cd02966">
    <property type="entry name" value="TlpA_like_family"/>
    <property type="match status" value="1"/>
</dbReference>
<dbReference type="InterPro" id="IPR000866">
    <property type="entry name" value="AhpC/TSA"/>
</dbReference>
<dbReference type="GO" id="GO:0017004">
    <property type="term" value="P:cytochrome complex assembly"/>
    <property type="evidence" value="ECO:0007669"/>
    <property type="project" value="UniProtKB-KW"/>
</dbReference>
<evidence type="ECO:0000256" key="2">
    <source>
        <dbReference type="ARBA" id="ARBA00022748"/>
    </source>
</evidence>
<dbReference type="PANTHER" id="PTHR42852:SF6">
    <property type="entry name" value="THIOL:DISULFIDE INTERCHANGE PROTEIN DSBE"/>
    <property type="match status" value="1"/>
</dbReference>
<dbReference type="GO" id="GO:0016209">
    <property type="term" value="F:antioxidant activity"/>
    <property type="evidence" value="ECO:0007669"/>
    <property type="project" value="InterPro"/>
</dbReference>
<dbReference type="InterPro" id="IPR013766">
    <property type="entry name" value="Thioredoxin_domain"/>
</dbReference>
<dbReference type="PROSITE" id="PS00194">
    <property type="entry name" value="THIOREDOXIN_1"/>
    <property type="match status" value="1"/>
</dbReference>
<feature type="domain" description="Thioredoxin" evidence="6">
    <location>
        <begin position="144"/>
        <end position="288"/>
    </location>
</feature>
<comment type="subcellular location">
    <subcellularLocation>
        <location evidence="1">Cell envelope</location>
    </subcellularLocation>
</comment>
<dbReference type="Pfam" id="PF00578">
    <property type="entry name" value="AhpC-TSA"/>
    <property type="match status" value="1"/>
</dbReference>
<evidence type="ECO:0000259" key="6">
    <source>
        <dbReference type="PROSITE" id="PS51352"/>
    </source>
</evidence>
<keyword evidence="5" id="KW-0732">Signal</keyword>
<gene>
    <name evidence="7" type="ORF">SAMN05444266_106149</name>
</gene>
<reference evidence="7 8" key="1">
    <citation type="submission" date="2016-11" db="EMBL/GenBank/DDBJ databases">
        <authorList>
            <person name="Jaros S."/>
            <person name="Januszkiewicz K."/>
            <person name="Wedrychowicz H."/>
        </authorList>
    </citation>
    <scope>NUCLEOTIDE SEQUENCE [LARGE SCALE GENOMIC DNA]</scope>
    <source>
        <strain evidence="7 8">DSM 27406</strain>
    </source>
</reference>
<evidence type="ECO:0000256" key="4">
    <source>
        <dbReference type="ARBA" id="ARBA00023284"/>
    </source>
</evidence>
<organism evidence="7 8">
    <name type="scientific">Chitinophaga jiangningensis</name>
    <dbReference type="NCBI Taxonomy" id="1419482"/>
    <lineage>
        <taxon>Bacteria</taxon>
        <taxon>Pseudomonadati</taxon>
        <taxon>Bacteroidota</taxon>
        <taxon>Chitinophagia</taxon>
        <taxon>Chitinophagales</taxon>
        <taxon>Chitinophagaceae</taxon>
        <taxon>Chitinophaga</taxon>
    </lineage>
</organism>
<dbReference type="STRING" id="1419482.SAMN05444266_106149"/>
<keyword evidence="4" id="KW-0676">Redox-active center</keyword>
<keyword evidence="3" id="KW-1015">Disulfide bond</keyword>
<dbReference type="PANTHER" id="PTHR42852">
    <property type="entry name" value="THIOL:DISULFIDE INTERCHANGE PROTEIN DSBE"/>
    <property type="match status" value="1"/>
</dbReference>
<dbReference type="Gene3D" id="3.40.30.10">
    <property type="entry name" value="Glutaredoxin"/>
    <property type="match status" value="1"/>
</dbReference>
<feature type="chain" id="PRO_5012184167" evidence="5">
    <location>
        <begin position="21"/>
        <end position="288"/>
    </location>
</feature>
<sequence>MRKLMLTAGMALALATSVQAQKKDRSSDPYYTQYTALNHEADSIYAVVSATIKGNAATFQTDTALKASVSHQLRMAGQHRAISDSIFVKKYPGSMISYDIVRSKLGGSNEPEKIYAALKQLSPAVMEAPEVKAYLADVEKMKELGIGKMAPVFSLPDTSGKMVSLQDFRGKYVLIDFWASWCGPCRAENPHVVAAYEKYGPKNFTVLGISLDKEDGKAAWLAAIKKDRLTWTHVSELKWWKTEVAKKYFINAIPQNVLVDPQGRIVARNLRGQRLLEQLDIILNNKKS</sequence>
<evidence type="ECO:0000256" key="1">
    <source>
        <dbReference type="ARBA" id="ARBA00004196"/>
    </source>
</evidence>
<protein>
    <submittedName>
        <fullName evidence="7">Peroxiredoxin</fullName>
    </submittedName>
</protein>
<accession>A0A1M7FI57</accession>
<dbReference type="GO" id="GO:0016491">
    <property type="term" value="F:oxidoreductase activity"/>
    <property type="evidence" value="ECO:0007669"/>
    <property type="project" value="InterPro"/>
</dbReference>